<dbReference type="Pfam" id="PF03816">
    <property type="entry name" value="LytR_cpsA_psr"/>
    <property type="match status" value="1"/>
</dbReference>
<proteinExistence type="inferred from homology"/>
<feature type="domain" description="Cell envelope-related transcriptional attenuator" evidence="3">
    <location>
        <begin position="103"/>
        <end position="220"/>
    </location>
</feature>
<dbReference type="STRING" id="1522368.IN07_21375"/>
<dbReference type="PANTHER" id="PTHR33392">
    <property type="entry name" value="POLYISOPRENYL-TEICHOIC ACID--PEPTIDOGLYCAN TEICHOIC ACID TRANSFERASE TAGU"/>
    <property type="match status" value="1"/>
</dbReference>
<dbReference type="Proteomes" id="UP000029713">
    <property type="component" value="Unassembled WGS sequence"/>
</dbReference>
<dbReference type="RefSeq" id="WP_036339855.1">
    <property type="nucleotide sequence ID" value="NZ_JPMX01000114.1"/>
</dbReference>
<dbReference type="InterPro" id="IPR050922">
    <property type="entry name" value="LytR/CpsA/Psr_CW_biosynth"/>
</dbReference>
<dbReference type="NCBIfam" id="TIGR00350">
    <property type="entry name" value="lytR_cpsA_psr"/>
    <property type="match status" value="1"/>
</dbReference>
<protein>
    <submittedName>
        <fullName evidence="4">Transcriptional regulator</fullName>
    </submittedName>
</protein>
<dbReference type="PANTHER" id="PTHR33392:SF6">
    <property type="entry name" value="POLYISOPRENYL-TEICHOIC ACID--PEPTIDOGLYCAN TEICHOIC ACID TRANSFERASE TAGU"/>
    <property type="match status" value="1"/>
</dbReference>
<feature type="region of interest" description="Disordered" evidence="2">
    <location>
        <begin position="1"/>
        <end position="24"/>
    </location>
</feature>
<reference evidence="4 5" key="1">
    <citation type="submission" date="2014-07" db="EMBL/GenBank/DDBJ databases">
        <title>Biosystematic studies on Modestobacter strains isolated from extreme hyper-arid desert soil and from historic building.</title>
        <authorList>
            <person name="Bukarasam K."/>
            <person name="Bull A."/>
            <person name="Girard G."/>
            <person name="van Wezel G."/>
            <person name="Goodfellow M."/>
        </authorList>
    </citation>
    <scope>NUCLEOTIDE SEQUENCE [LARGE SCALE GENOMIC DNA]</scope>
    <source>
        <strain evidence="4 5">KNN45-2b</strain>
    </source>
</reference>
<evidence type="ECO:0000313" key="5">
    <source>
        <dbReference type="Proteomes" id="UP000029713"/>
    </source>
</evidence>
<dbReference type="OrthoDB" id="4865223at2"/>
<evidence type="ECO:0000256" key="1">
    <source>
        <dbReference type="ARBA" id="ARBA00006068"/>
    </source>
</evidence>
<dbReference type="Gene3D" id="3.40.630.190">
    <property type="entry name" value="LCP protein"/>
    <property type="match status" value="1"/>
</dbReference>
<accession>A0A098Y360</accession>
<dbReference type="EMBL" id="JPMX01000114">
    <property type="protein sequence ID" value="KGH44825.1"/>
    <property type="molecule type" value="Genomic_DNA"/>
</dbReference>
<name>A0A098Y360_9ACTN</name>
<comment type="caution">
    <text evidence="4">The sequence shown here is derived from an EMBL/GenBank/DDBJ whole genome shotgun (WGS) entry which is preliminary data.</text>
</comment>
<dbReference type="AlphaFoldDB" id="A0A098Y360"/>
<evidence type="ECO:0000313" key="4">
    <source>
        <dbReference type="EMBL" id="KGH44825.1"/>
    </source>
</evidence>
<sequence>MTLPHDVDAGQETPGRRPPRSSARARRWSRVVLSVLALLVIALGADAAVLAGRLEQVDVDLSDGPGDADGRTWVLVGLDSRTHLPADATSAAFGTPEDVPGSRADVIVVVHQTDAGATVFSVPRDVVVRADRRPGRLALTWLRGPQATVDGLCQLGIPTDHLLTVDLGGFATVVDAAGGLDVDVPEPVRDQPAGLELTRAGHQHVDGATALALVRSRHPEHLVDGEWVPAPAAPDGRATAAGSVLAALMDQVRATMPRPWRLQSVAWAASAAIATDPDTSVGELTSLARADVADVRVLPVGDPVGGTIARLPTADTRAAVAAAGISCSR</sequence>
<dbReference type="InterPro" id="IPR004474">
    <property type="entry name" value="LytR_CpsA_psr"/>
</dbReference>
<evidence type="ECO:0000256" key="2">
    <source>
        <dbReference type="SAM" id="MobiDB-lite"/>
    </source>
</evidence>
<comment type="similarity">
    <text evidence="1">Belongs to the LytR/CpsA/Psr (LCP) family.</text>
</comment>
<evidence type="ECO:0000259" key="3">
    <source>
        <dbReference type="Pfam" id="PF03816"/>
    </source>
</evidence>
<organism evidence="4 5">
    <name type="scientific">Modestobacter caceresii</name>
    <dbReference type="NCBI Taxonomy" id="1522368"/>
    <lineage>
        <taxon>Bacteria</taxon>
        <taxon>Bacillati</taxon>
        <taxon>Actinomycetota</taxon>
        <taxon>Actinomycetes</taxon>
        <taxon>Geodermatophilales</taxon>
        <taxon>Geodermatophilaceae</taxon>
        <taxon>Modestobacter</taxon>
    </lineage>
</organism>
<keyword evidence="5" id="KW-1185">Reference proteome</keyword>
<gene>
    <name evidence="4" type="ORF">IN07_21375</name>
</gene>